<evidence type="ECO:0000313" key="1">
    <source>
        <dbReference type="EnsemblMetazoa" id="tetur26g00270.1"/>
    </source>
</evidence>
<name>T1KXI3_TETUR</name>
<evidence type="ECO:0000313" key="2">
    <source>
        <dbReference type="Proteomes" id="UP000015104"/>
    </source>
</evidence>
<reference evidence="2" key="1">
    <citation type="submission" date="2011-08" db="EMBL/GenBank/DDBJ databases">
        <authorList>
            <person name="Rombauts S."/>
        </authorList>
    </citation>
    <scope>NUCLEOTIDE SEQUENCE</scope>
    <source>
        <strain evidence="2">London</strain>
    </source>
</reference>
<accession>T1KXI3</accession>
<dbReference type="EnsemblMetazoa" id="tetur26g00270.1">
    <property type="protein sequence ID" value="tetur26g00270.1"/>
    <property type="gene ID" value="tetur26g00270"/>
</dbReference>
<dbReference type="Proteomes" id="UP000015104">
    <property type="component" value="Unassembled WGS sequence"/>
</dbReference>
<organism evidence="1 2">
    <name type="scientific">Tetranychus urticae</name>
    <name type="common">Two-spotted spider mite</name>
    <dbReference type="NCBI Taxonomy" id="32264"/>
    <lineage>
        <taxon>Eukaryota</taxon>
        <taxon>Metazoa</taxon>
        <taxon>Ecdysozoa</taxon>
        <taxon>Arthropoda</taxon>
        <taxon>Chelicerata</taxon>
        <taxon>Arachnida</taxon>
        <taxon>Acari</taxon>
        <taxon>Acariformes</taxon>
        <taxon>Trombidiformes</taxon>
        <taxon>Prostigmata</taxon>
        <taxon>Eleutherengona</taxon>
        <taxon>Raphignathae</taxon>
        <taxon>Tetranychoidea</taxon>
        <taxon>Tetranychidae</taxon>
        <taxon>Tetranychus</taxon>
    </lineage>
</organism>
<protein>
    <submittedName>
        <fullName evidence="1">Uncharacterized protein</fullName>
    </submittedName>
</protein>
<proteinExistence type="predicted"/>
<dbReference type="EMBL" id="CAEY01000695">
    <property type="status" value="NOT_ANNOTATED_CDS"/>
    <property type="molecule type" value="Genomic_DNA"/>
</dbReference>
<reference evidence="1" key="2">
    <citation type="submission" date="2015-06" db="UniProtKB">
        <authorList>
            <consortium name="EnsemblMetazoa"/>
        </authorList>
    </citation>
    <scope>IDENTIFICATION</scope>
</reference>
<dbReference type="AlphaFoldDB" id="T1KXI3"/>
<dbReference type="HOGENOM" id="CLU_3411032_0_0_1"/>
<sequence>MKGNITHLGDYFEILNIRLLKLIILNMNL</sequence>
<keyword evidence="2" id="KW-1185">Reference proteome</keyword>